<accession>A0A8J3RLH7</accession>
<evidence type="ECO:0000313" key="3">
    <source>
        <dbReference type="Proteomes" id="UP000616724"/>
    </source>
</evidence>
<organism evidence="2 3">
    <name type="scientific">Planobispora longispora</name>
    <dbReference type="NCBI Taxonomy" id="28887"/>
    <lineage>
        <taxon>Bacteria</taxon>
        <taxon>Bacillati</taxon>
        <taxon>Actinomycetota</taxon>
        <taxon>Actinomycetes</taxon>
        <taxon>Streptosporangiales</taxon>
        <taxon>Streptosporangiaceae</taxon>
        <taxon>Planobispora</taxon>
    </lineage>
</organism>
<reference evidence="2 3" key="1">
    <citation type="submission" date="2021-01" db="EMBL/GenBank/DDBJ databases">
        <title>Whole genome shotgun sequence of Planobispora longispora NBRC 13918.</title>
        <authorList>
            <person name="Komaki H."/>
            <person name="Tamura T."/>
        </authorList>
    </citation>
    <scope>NUCLEOTIDE SEQUENCE [LARGE SCALE GENOMIC DNA]</scope>
    <source>
        <strain evidence="2 3">NBRC 13918</strain>
    </source>
</reference>
<gene>
    <name evidence="2" type="ORF">Plo01_35430</name>
</gene>
<proteinExistence type="predicted"/>
<dbReference type="Pfam" id="PF13592">
    <property type="entry name" value="HTH_33"/>
    <property type="match status" value="1"/>
</dbReference>
<dbReference type="InterPro" id="IPR025959">
    <property type="entry name" value="Winged_HTH_dom"/>
</dbReference>
<name>A0A8J3RLH7_9ACTN</name>
<keyword evidence="3" id="KW-1185">Reference proteome</keyword>
<sequence length="140" mass="16031">MLRARREHHAHRARVTGHRAFGTAPARLLQQGGEQALRSAGPVSREWLSAQSWAKREAELKRGTLAHGVADDQHWTLSRIKTVIGRMFHLGYTVQGVAKLLRRHGWSAQIPLRRAVERDEEVIGVWQEKERPRAKPSRRT</sequence>
<comment type="caution">
    <text evidence="2">The sequence shown here is derived from an EMBL/GenBank/DDBJ whole genome shotgun (WGS) entry which is preliminary data.</text>
</comment>
<evidence type="ECO:0000313" key="2">
    <source>
        <dbReference type="EMBL" id="GIH77114.1"/>
    </source>
</evidence>
<evidence type="ECO:0000259" key="1">
    <source>
        <dbReference type="Pfam" id="PF13592"/>
    </source>
</evidence>
<dbReference type="EMBL" id="BOOH01000024">
    <property type="protein sequence ID" value="GIH77114.1"/>
    <property type="molecule type" value="Genomic_DNA"/>
</dbReference>
<dbReference type="AlphaFoldDB" id="A0A8J3RLH7"/>
<feature type="domain" description="Winged helix-turn helix" evidence="1">
    <location>
        <begin position="71"/>
        <end position="129"/>
    </location>
</feature>
<dbReference type="Proteomes" id="UP000616724">
    <property type="component" value="Unassembled WGS sequence"/>
</dbReference>
<protein>
    <recommendedName>
        <fullName evidence="1">Winged helix-turn helix domain-containing protein</fullName>
    </recommendedName>
</protein>
<dbReference type="RefSeq" id="WP_203891703.1">
    <property type="nucleotide sequence ID" value="NZ_BOOH01000024.1"/>
</dbReference>